<dbReference type="PANTHER" id="PTHR30518">
    <property type="entry name" value="ENDOLYTIC MUREIN TRANSGLYCOSYLASE"/>
    <property type="match status" value="1"/>
</dbReference>
<keyword evidence="5 7" id="KW-0456">Lyase</keyword>
<sequence>MKLFRIFRLCFYATFILATALGYFTYIDTLSKPLKNRETVLVIPQGVGISWLARHLEDQGIIDNRYVFRAYTWLNMRNVNIKAGEYTLVDVDSIPDLVSKVDQGKVIQYTITLIEGKTYKEYIAQLTSQRVLVDEIQDMSGSDVMRELGAPGMHPEGWFAPQTYYFQKGDSDLDVLKQAYSRQKQLLDRIWETRADHAEVKSAYQLLTLASIIEKETGVAAERPTIAGVFNNRLRIGMKLQTDPTVIYGMGDSYQGNIRRSDLTTDTPHNTYTRYGLPPTPIAMPGEASIQAAANPEFTEALFFVGKGDGSHQFSKTLQEHNNAVTKYQLRGRAKNYTSSPKESN</sequence>
<comment type="function">
    <text evidence="7">Functions as a peptidoglycan terminase that cleaves nascent peptidoglycan strands endolytically to terminate their elongation.</text>
</comment>
<evidence type="ECO:0000313" key="8">
    <source>
        <dbReference type="EMBL" id="RBP48413.1"/>
    </source>
</evidence>
<dbReference type="InterPro" id="IPR003770">
    <property type="entry name" value="MLTG-like"/>
</dbReference>
<evidence type="ECO:0000256" key="4">
    <source>
        <dbReference type="ARBA" id="ARBA00023136"/>
    </source>
</evidence>
<dbReference type="OrthoDB" id="9814591at2"/>
<proteinExistence type="inferred from homology"/>
<name>A0A395JHQ8_9GAMM</name>
<dbReference type="CDD" id="cd08010">
    <property type="entry name" value="MltG_like"/>
    <property type="match status" value="1"/>
</dbReference>
<dbReference type="Proteomes" id="UP000253083">
    <property type="component" value="Unassembled WGS sequence"/>
</dbReference>
<evidence type="ECO:0000256" key="7">
    <source>
        <dbReference type="HAMAP-Rule" id="MF_02065"/>
    </source>
</evidence>
<dbReference type="AlphaFoldDB" id="A0A395JHQ8"/>
<keyword evidence="2 7" id="KW-0812">Transmembrane</keyword>
<comment type="caution">
    <text evidence="8">The sequence shown here is derived from an EMBL/GenBank/DDBJ whole genome shotgun (WGS) entry which is preliminary data.</text>
</comment>
<comment type="similarity">
    <text evidence="7">Belongs to the transglycosylase MltG family.</text>
</comment>
<accession>A0A395JHQ8</accession>
<protein>
    <recommendedName>
        <fullName evidence="7">Endolytic murein transglycosylase</fullName>
        <ecNumber evidence="7">4.2.2.29</ecNumber>
    </recommendedName>
    <alternativeName>
        <fullName evidence="7">Peptidoglycan lytic transglycosylase</fullName>
    </alternativeName>
    <alternativeName>
        <fullName evidence="7">Peptidoglycan polymerization terminase</fullName>
    </alternativeName>
</protein>
<gene>
    <name evidence="7" type="primary">mltG</name>
    <name evidence="8" type="ORF">DFR28_10715</name>
</gene>
<dbReference type="GO" id="GO:0005886">
    <property type="term" value="C:plasma membrane"/>
    <property type="evidence" value="ECO:0007669"/>
    <property type="project" value="UniProtKB-UniRule"/>
</dbReference>
<dbReference type="Gene3D" id="3.30.1490.480">
    <property type="entry name" value="Endolytic murein transglycosylase"/>
    <property type="match status" value="1"/>
</dbReference>
<dbReference type="EC" id="4.2.2.29" evidence="7"/>
<keyword evidence="4 7" id="KW-0472">Membrane</keyword>
<reference evidence="8 9" key="1">
    <citation type="submission" date="2018-06" db="EMBL/GenBank/DDBJ databases">
        <title>Genomic Encyclopedia of Type Strains, Phase IV (KMG-IV): sequencing the most valuable type-strain genomes for metagenomic binning, comparative biology and taxonomic classification.</title>
        <authorList>
            <person name="Goeker M."/>
        </authorList>
    </citation>
    <scope>NUCLEOTIDE SEQUENCE [LARGE SCALE GENOMIC DNA]</scope>
    <source>
        <strain evidence="8 9">DSM 24032</strain>
    </source>
</reference>
<dbReference type="InParanoid" id="A0A395JHQ8"/>
<comment type="catalytic activity">
    <reaction evidence="7">
        <text>a peptidoglycan chain = a peptidoglycan chain with N-acetyl-1,6-anhydromuramyl-[peptide] at the reducing end + a peptidoglycan chain with N-acetylglucosamine at the non-reducing end.</text>
        <dbReference type="EC" id="4.2.2.29"/>
    </reaction>
</comment>
<feature type="site" description="Important for catalytic activity" evidence="7">
    <location>
        <position position="216"/>
    </location>
</feature>
<dbReference type="HAMAP" id="MF_02065">
    <property type="entry name" value="MltG"/>
    <property type="match status" value="1"/>
</dbReference>
<dbReference type="NCBIfam" id="TIGR00247">
    <property type="entry name" value="endolytic transglycosylase MltG"/>
    <property type="match status" value="1"/>
</dbReference>
<keyword evidence="1 7" id="KW-1003">Cell membrane</keyword>
<dbReference type="GO" id="GO:0008932">
    <property type="term" value="F:lytic endotransglycosylase activity"/>
    <property type="evidence" value="ECO:0007669"/>
    <property type="project" value="UniProtKB-UniRule"/>
</dbReference>
<evidence type="ECO:0000256" key="1">
    <source>
        <dbReference type="ARBA" id="ARBA00022475"/>
    </source>
</evidence>
<evidence type="ECO:0000256" key="6">
    <source>
        <dbReference type="ARBA" id="ARBA00023316"/>
    </source>
</evidence>
<evidence type="ECO:0000313" key="9">
    <source>
        <dbReference type="Proteomes" id="UP000253083"/>
    </source>
</evidence>
<evidence type="ECO:0000256" key="5">
    <source>
        <dbReference type="ARBA" id="ARBA00023239"/>
    </source>
</evidence>
<keyword evidence="3 7" id="KW-1133">Transmembrane helix</keyword>
<keyword evidence="6 7" id="KW-0961">Cell wall biogenesis/degradation</keyword>
<dbReference type="EMBL" id="QNRT01000007">
    <property type="protein sequence ID" value="RBP48413.1"/>
    <property type="molecule type" value="Genomic_DNA"/>
</dbReference>
<dbReference type="Gene3D" id="3.30.160.60">
    <property type="entry name" value="Classic Zinc Finger"/>
    <property type="match status" value="1"/>
</dbReference>
<organism evidence="8 9">
    <name type="scientific">Arenicella xantha</name>
    <dbReference type="NCBI Taxonomy" id="644221"/>
    <lineage>
        <taxon>Bacteria</taxon>
        <taxon>Pseudomonadati</taxon>
        <taxon>Pseudomonadota</taxon>
        <taxon>Gammaproteobacteria</taxon>
        <taxon>Arenicellales</taxon>
        <taxon>Arenicellaceae</taxon>
        <taxon>Arenicella</taxon>
    </lineage>
</organism>
<evidence type="ECO:0000256" key="3">
    <source>
        <dbReference type="ARBA" id="ARBA00022989"/>
    </source>
</evidence>
<dbReference type="GO" id="GO:0071555">
    <property type="term" value="P:cell wall organization"/>
    <property type="evidence" value="ECO:0007669"/>
    <property type="project" value="UniProtKB-KW"/>
</dbReference>
<dbReference type="Pfam" id="PF02618">
    <property type="entry name" value="YceG"/>
    <property type="match status" value="1"/>
</dbReference>
<dbReference type="FunCoup" id="A0A395JHQ8">
    <property type="interactions" value="315"/>
</dbReference>
<evidence type="ECO:0000256" key="2">
    <source>
        <dbReference type="ARBA" id="ARBA00022692"/>
    </source>
</evidence>
<dbReference type="GO" id="GO:0009252">
    <property type="term" value="P:peptidoglycan biosynthetic process"/>
    <property type="evidence" value="ECO:0007669"/>
    <property type="project" value="UniProtKB-UniRule"/>
</dbReference>
<dbReference type="PANTHER" id="PTHR30518:SF2">
    <property type="entry name" value="ENDOLYTIC MUREIN TRANSGLYCOSYLASE"/>
    <property type="match status" value="1"/>
</dbReference>
<keyword evidence="9" id="KW-1185">Reference proteome</keyword>
<dbReference type="RefSeq" id="WP_113955674.1">
    <property type="nucleotide sequence ID" value="NZ_QNRT01000007.1"/>
</dbReference>
<keyword evidence="7" id="KW-0997">Cell inner membrane</keyword>